<reference evidence="3" key="1">
    <citation type="journal article" date="2019" name="Int. J. Syst. Evol. Microbiol.">
        <title>The Global Catalogue of Microorganisms (GCM) 10K type strain sequencing project: providing services to taxonomists for standard genome sequencing and annotation.</title>
        <authorList>
            <consortium name="The Broad Institute Genomics Platform"/>
            <consortium name="The Broad Institute Genome Sequencing Center for Infectious Disease"/>
            <person name="Wu L."/>
            <person name="Ma J."/>
        </authorList>
    </citation>
    <scope>NUCLEOTIDE SEQUENCE [LARGE SCALE GENOMIC DNA]</scope>
    <source>
        <strain evidence="3">CCM 8875</strain>
    </source>
</reference>
<gene>
    <name evidence="2" type="ORF">ACFQ5P_18635</name>
</gene>
<sequence length="119" mass="12568">MRQSARSLVLLLAMAPLLLAGAWAGGGTARVVCTMADGTDPAPGQALCDALRNQHDGPPLRLHVLTTGPAALGARLDLLTDQGPRLGPALEFSVMDRALTPDDFQLFARDLLRFGLLQP</sequence>
<feature type="chain" id="PRO_5047462591" evidence="1">
    <location>
        <begin position="25"/>
        <end position="119"/>
    </location>
</feature>
<name>A0ABW4E4B0_9RHOB</name>
<keyword evidence="1" id="KW-0732">Signal</keyword>
<comment type="caution">
    <text evidence="2">The sequence shown here is derived from an EMBL/GenBank/DDBJ whole genome shotgun (WGS) entry which is preliminary data.</text>
</comment>
<organism evidence="2 3">
    <name type="scientific">Paracoccus nototheniae</name>
    <dbReference type="NCBI Taxonomy" id="2489002"/>
    <lineage>
        <taxon>Bacteria</taxon>
        <taxon>Pseudomonadati</taxon>
        <taxon>Pseudomonadota</taxon>
        <taxon>Alphaproteobacteria</taxon>
        <taxon>Rhodobacterales</taxon>
        <taxon>Paracoccaceae</taxon>
        <taxon>Paracoccus</taxon>
    </lineage>
</organism>
<proteinExistence type="predicted"/>
<feature type="signal peptide" evidence="1">
    <location>
        <begin position="1"/>
        <end position="24"/>
    </location>
</feature>
<keyword evidence="3" id="KW-1185">Reference proteome</keyword>
<accession>A0ABW4E4B0</accession>
<evidence type="ECO:0000313" key="2">
    <source>
        <dbReference type="EMBL" id="MFD1483315.1"/>
    </source>
</evidence>
<evidence type="ECO:0000313" key="3">
    <source>
        <dbReference type="Proteomes" id="UP001597302"/>
    </source>
</evidence>
<evidence type="ECO:0000256" key="1">
    <source>
        <dbReference type="SAM" id="SignalP"/>
    </source>
</evidence>
<protein>
    <submittedName>
        <fullName evidence="2">Uncharacterized protein</fullName>
    </submittedName>
</protein>
<dbReference type="RefSeq" id="WP_131573324.1">
    <property type="nucleotide sequence ID" value="NZ_CBCSAJ010000083.1"/>
</dbReference>
<dbReference type="EMBL" id="JBHTOQ010000045">
    <property type="protein sequence ID" value="MFD1483315.1"/>
    <property type="molecule type" value="Genomic_DNA"/>
</dbReference>
<dbReference type="Proteomes" id="UP001597302">
    <property type="component" value="Unassembled WGS sequence"/>
</dbReference>